<protein>
    <submittedName>
        <fullName evidence="1">Uncharacterized protein</fullName>
    </submittedName>
</protein>
<reference evidence="1 2" key="1">
    <citation type="submission" date="2019-08" db="EMBL/GenBank/DDBJ databases">
        <authorList>
            <person name="Dong K."/>
        </authorList>
    </citation>
    <scope>NUCLEOTIDE SEQUENCE [LARGE SCALE GENOMIC DNA]</scope>
    <source>
        <strain evidence="1 2">K-1</strain>
    </source>
</reference>
<gene>
    <name evidence="1" type="ORF">FVP74_08325</name>
</gene>
<keyword evidence="2" id="KW-1185">Reference proteome</keyword>
<evidence type="ECO:0000313" key="2">
    <source>
        <dbReference type="Proteomes" id="UP000321949"/>
    </source>
</evidence>
<name>A0A5C8HXU6_9MICO</name>
<dbReference type="EMBL" id="VRSX01000003">
    <property type="protein sequence ID" value="TXK11337.1"/>
    <property type="molecule type" value="Genomic_DNA"/>
</dbReference>
<evidence type="ECO:0000313" key="1">
    <source>
        <dbReference type="EMBL" id="TXK11337.1"/>
    </source>
</evidence>
<accession>A0A5C8HXU6</accession>
<proteinExistence type="predicted"/>
<comment type="caution">
    <text evidence="1">The sequence shown here is derived from an EMBL/GenBank/DDBJ whole genome shotgun (WGS) entry which is preliminary data.</text>
</comment>
<dbReference type="RefSeq" id="WP_147051109.1">
    <property type="nucleotide sequence ID" value="NZ_BKAH01000012.1"/>
</dbReference>
<dbReference type="Proteomes" id="UP000321949">
    <property type="component" value="Unassembled WGS sequence"/>
</dbReference>
<dbReference type="AlphaFoldDB" id="A0A5C8HXU6"/>
<organism evidence="1 2">
    <name type="scientific">Microbacterium saccharophilum</name>
    <dbReference type="NCBI Taxonomy" id="1213358"/>
    <lineage>
        <taxon>Bacteria</taxon>
        <taxon>Bacillati</taxon>
        <taxon>Actinomycetota</taxon>
        <taxon>Actinomycetes</taxon>
        <taxon>Micrococcales</taxon>
        <taxon>Microbacteriaceae</taxon>
        <taxon>Microbacterium</taxon>
    </lineage>
</organism>
<sequence>MIDALMEAEIVATLAPTMGQRVVDDYLDRVTDRARIERVNETRDRVIGERAAYVADLRARRDAAWAADRARRDALVPRNPDLVPARGDERVYSLRQNARRPG</sequence>